<accession>A0A7R9B3G4</accession>
<evidence type="ECO:0000313" key="2">
    <source>
        <dbReference type="EMBL" id="CAD7264414.1"/>
    </source>
</evidence>
<protein>
    <submittedName>
        <fullName evidence="2">Uncharacterized protein</fullName>
    </submittedName>
</protein>
<gene>
    <name evidence="2" type="ORF">TSIB3V08_LOCUS8465</name>
</gene>
<organism evidence="2">
    <name type="scientific">Timema shepardi</name>
    <name type="common">Walking stick</name>
    <dbReference type="NCBI Taxonomy" id="629360"/>
    <lineage>
        <taxon>Eukaryota</taxon>
        <taxon>Metazoa</taxon>
        <taxon>Ecdysozoa</taxon>
        <taxon>Arthropoda</taxon>
        <taxon>Hexapoda</taxon>
        <taxon>Insecta</taxon>
        <taxon>Pterygota</taxon>
        <taxon>Neoptera</taxon>
        <taxon>Polyneoptera</taxon>
        <taxon>Phasmatodea</taxon>
        <taxon>Timematodea</taxon>
        <taxon>Timematoidea</taxon>
        <taxon>Timematidae</taxon>
        <taxon>Timema</taxon>
    </lineage>
</organism>
<dbReference type="AlphaFoldDB" id="A0A7R9B3G4"/>
<sequence>METTLVVLPSLVCFWARLPSRADCISIYSVGLSSRERGRGTCVPVFMFNKAEDLCLRHIGPCTQEDDPCSNRGTDGKHLIDQGIPVCGSDGFTYVTPSALFCVKKNHNSCKYQG</sequence>
<name>A0A7R9B3G4_TIMSH</name>
<dbReference type="SUPFAM" id="SSF100895">
    <property type="entry name" value="Kazal-type serine protease inhibitors"/>
    <property type="match status" value="1"/>
</dbReference>
<feature type="chain" id="PRO_5030908458" evidence="1">
    <location>
        <begin position="23"/>
        <end position="114"/>
    </location>
</feature>
<dbReference type="InterPro" id="IPR036058">
    <property type="entry name" value="Kazal_dom_sf"/>
</dbReference>
<evidence type="ECO:0000256" key="1">
    <source>
        <dbReference type="SAM" id="SignalP"/>
    </source>
</evidence>
<feature type="signal peptide" evidence="1">
    <location>
        <begin position="1"/>
        <end position="22"/>
    </location>
</feature>
<dbReference type="EMBL" id="OC004383">
    <property type="protein sequence ID" value="CAD7264414.1"/>
    <property type="molecule type" value="Genomic_DNA"/>
</dbReference>
<keyword evidence="1" id="KW-0732">Signal</keyword>
<proteinExistence type="predicted"/>
<reference evidence="2" key="1">
    <citation type="submission" date="2020-11" db="EMBL/GenBank/DDBJ databases">
        <authorList>
            <person name="Tran Van P."/>
        </authorList>
    </citation>
    <scope>NUCLEOTIDE SEQUENCE</scope>
</reference>